<dbReference type="PANTHER" id="PTHR28605:SF1">
    <property type="entry name" value="CHROMOSOME TRANSMISSION FIDELITY FACTOR 8"/>
    <property type="match status" value="1"/>
</dbReference>
<proteinExistence type="inferred from homology"/>
<comment type="subcellular location">
    <subcellularLocation>
        <location evidence="1">Nucleus</location>
    </subcellularLocation>
</comment>
<keyword evidence="3" id="KW-0238">DNA-binding</keyword>
<evidence type="ECO:0000256" key="1">
    <source>
        <dbReference type="ARBA" id="ARBA00004123"/>
    </source>
</evidence>
<evidence type="ECO:0000256" key="7">
    <source>
        <dbReference type="SAM" id="MobiDB-lite"/>
    </source>
</evidence>
<sequence>MPSVSISTAHSTQDKQESPLPNVLQTPSGLAMLEIQGTLNSSLQAEQGQNLPIGKLDFPLYNPSDPASNTAWQKRVHLYIGKHQRLTGEVKKLPQPVALLRKAHAQDVDDQALEVAEIIHYKVIFTHRPEPVGTTTTE</sequence>
<evidence type="ECO:0000313" key="8">
    <source>
        <dbReference type="EMBL" id="KAL1589263.1"/>
    </source>
</evidence>
<dbReference type="RefSeq" id="XP_069232368.1">
    <property type="nucleotide sequence ID" value="XM_069370631.1"/>
</dbReference>
<protein>
    <recommendedName>
        <fullName evidence="10">Chromosome transmission fidelity protein 8</fullName>
    </recommendedName>
</protein>
<gene>
    <name evidence="8" type="ORF">WHR41_02025</name>
</gene>
<dbReference type="GeneID" id="96003469"/>
<evidence type="ECO:0008006" key="10">
    <source>
        <dbReference type="Google" id="ProtNLM"/>
    </source>
</evidence>
<feature type="region of interest" description="Disordered" evidence="7">
    <location>
        <begin position="1"/>
        <end position="24"/>
    </location>
</feature>
<dbReference type="AlphaFoldDB" id="A0AB34L0R1"/>
<keyword evidence="5" id="KW-0131">Cell cycle</keyword>
<dbReference type="Proteomes" id="UP000803884">
    <property type="component" value="Unassembled WGS sequence"/>
</dbReference>
<reference evidence="8 9" key="1">
    <citation type="journal article" date="2020" name="Microbiol. Resour. Announc.">
        <title>Draft Genome Sequence of a Cladosporium Species Isolated from the Mesophotic Ascidian Didemnum maculosum.</title>
        <authorList>
            <person name="Gioti A."/>
            <person name="Siaperas R."/>
            <person name="Nikolaivits E."/>
            <person name="Le Goff G."/>
            <person name="Ouazzani J."/>
            <person name="Kotoulas G."/>
            <person name="Topakas E."/>
        </authorList>
    </citation>
    <scope>NUCLEOTIDE SEQUENCE [LARGE SCALE GENOMIC DNA]</scope>
    <source>
        <strain evidence="8 9">TM138-S3</strain>
    </source>
</reference>
<keyword evidence="9" id="KW-1185">Reference proteome</keyword>
<evidence type="ECO:0000256" key="2">
    <source>
        <dbReference type="ARBA" id="ARBA00022705"/>
    </source>
</evidence>
<comment type="caution">
    <text evidence="8">The sequence shown here is derived from an EMBL/GenBank/DDBJ whole genome shotgun (WGS) entry which is preliminary data.</text>
</comment>
<feature type="compositionally biased region" description="Polar residues" evidence="7">
    <location>
        <begin position="1"/>
        <end position="11"/>
    </location>
</feature>
<dbReference type="GO" id="GO:0006260">
    <property type="term" value="P:DNA replication"/>
    <property type="evidence" value="ECO:0007669"/>
    <property type="project" value="UniProtKB-KW"/>
</dbReference>
<dbReference type="GO" id="GO:0003677">
    <property type="term" value="F:DNA binding"/>
    <property type="evidence" value="ECO:0007669"/>
    <property type="project" value="UniProtKB-KW"/>
</dbReference>
<dbReference type="PANTHER" id="PTHR28605">
    <property type="entry name" value="CTF8, CHROMOSOME TRANSMISSION FIDELITY FACTOR 8 HOMOLOG (S. CEREVISIAE)"/>
    <property type="match status" value="1"/>
</dbReference>
<dbReference type="EMBL" id="JAAQHG020000005">
    <property type="protein sequence ID" value="KAL1589263.1"/>
    <property type="molecule type" value="Genomic_DNA"/>
</dbReference>
<evidence type="ECO:0000313" key="9">
    <source>
        <dbReference type="Proteomes" id="UP000803884"/>
    </source>
</evidence>
<keyword evidence="4" id="KW-0539">Nucleus</keyword>
<comment type="similarity">
    <text evidence="6">Belongs to the CTF8 family.</text>
</comment>
<accession>A0AB34L0R1</accession>
<evidence type="ECO:0000256" key="5">
    <source>
        <dbReference type="ARBA" id="ARBA00023306"/>
    </source>
</evidence>
<dbReference type="GO" id="GO:0031390">
    <property type="term" value="C:Ctf18 RFC-like complex"/>
    <property type="evidence" value="ECO:0007669"/>
    <property type="project" value="InterPro"/>
</dbReference>
<evidence type="ECO:0000256" key="6">
    <source>
        <dbReference type="ARBA" id="ARBA00038447"/>
    </source>
</evidence>
<dbReference type="InterPro" id="IPR018607">
    <property type="entry name" value="Ctf8"/>
</dbReference>
<name>A0AB34L0R1_9PEZI</name>
<keyword evidence="2" id="KW-0235">DNA replication</keyword>
<evidence type="ECO:0000256" key="4">
    <source>
        <dbReference type="ARBA" id="ARBA00023242"/>
    </source>
</evidence>
<dbReference type="Pfam" id="PF09696">
    <property type="entry name" value="Ctf8"/>
    <property type="match status" value="1"/>
</dbReference>
<dbReference type="GO" id="GO:0007064">
    <property type="term" value="P:mitotic sister chromatid cohesion"/>
    <property type="evidence" value="ECO:0007669"/>
    <property type="project" value="InterPro"/>
</dbReference>
<evidence type="ECO:0000256" key="3">
    <source>
        <dbReference type="ARBA" id="ARBA00023125"/>
    </source>
</evidence>
<organism evidence="8 9">
    <name type="scientific">Cladosporium halotolerans</name>
    <dbReference type="NCBI Taxonomy" id="1052096"/>
    <lineage>
        <taxon>Eukaryota</taxon>
        <taxon>Fungi</taxon>
        <taxon>Dikarya</taxon>
        <taxon>Ascomycota</taxon>
        <taxon>Pezizomycotina</taxon>
        <taxon>Dothideomycetes</taxon>
        <taxon>Dothideomycetidae</taxon>
        <taxon>Cladosporiales</taxon>
        <taxon>Cladosporiaceae</taxon>
        <taxon>Cladosporium</taxon>
    </lineage>
</organism>